<evidence type="ECO:0000259" key="4">
    <source>
        <dbReference type="PROSITE" id="PS50158"/>
    </source>
</evidence>
<evidence type="ECO:0000256" key="3">
    <source>
        <dbReference type="SAM" id="MobiDB-lite"/>
    </source>
</evidence>
<dbReference type="GO" id="GO:0003676">
    <property type="term" value="F:nucleic acid binding"/>
    <property type="evidence" value="ECO:0007669"/>
    <property type="project" value="InterPro"/>
</dbReference>
<dbReference type="Proteomes" id="UP000054564">
    <property type="component" value="Unassembled WGS sequence"/>
</dbReference>
<dbReference type="Pfam" id="PF03732">
    <property type="entry name" value="Retrotrans_gag"/>
    <property type="match status" value="1"/>
</dbReference>
<dbReference type="EMBL" id="AJIL01000086">
    <property type="protein sequence ID" value="KNE96164.1"/>
    <property type="molecule type" value="Genomic_DNA"/>
</dbReference>
<proteinExistence type="predicted"/>
<name>A0A0L0VAZ5_9BASI</name>
<comment type="caution">
    <text evidence="5">The sequence shown here is derived from an EMBL/GenBank/DDBJ whole genome shotgun (WGS) entry which is preliminary data.</text>
</comment>
<evidence type="ECO:0000313" key="6">
    <source>
        <dbReference type="Proteomes" id="UP000054564"/>
    </source>
</evidence>
<keyword evidence="1" id="KW-0507">mRNA processing</keyword>
<dbReference type="AlphaFoldDB" id="A0A0L0VAZ5"/>
<accession>A0A0L0VAZ5</accession>
<dbReference type="PANTHER" id="PTHR15503">
    <property type="entry name" value="LDOC1 RELATED"/>
    <property type="match status" value="1"/>
</dbReference>
<dbReference type="SMART" id="SM00343">
    <property type="entry name" value="ZnF_C2HC"/>
    <property type="match status" value="1"/>
</dbReference>
<gene>
    <name evidence="5" type="ORF">PSTG_10581</name>
</gene>
<evidence type="ECO:0000313" key="5">
    <source>
        <dbReference type="EMBL" id="KNE96164.1"/>
    </source>
</evidence>
<dbReference type="STRING" id="1165861.A0A0L0VAZ5"/>
<feature type="compositionally biased region" description="Basic and acidic residues" evidence="3">
    <location>
        <begin position="273"/>
        <end position="282"/>
    </location>
</feature>
<feature type="region of interest" description="Disordered" evidence="3">
    <location>
        <begin position="272"/>
        <end position="294"/>
    </location>
</feature>
<feature type="domain" description="CCHC-type" evidence="4">
    <location>
        <begin position="264"/>
        <end position="279"/>
    </location>
</feature>
<evidence type="ECO:0000256" key="2">
    <source>
        <dbReference type="PROSITE-ProRule" id="PRU00047"/>
    </source>
</evidence>
<keyword evidence="2" id="KW-0862">Zinc</keyword>
<organism evidence="5 6">
    <name type="scientific">Puccinia striiformis f. sp. tritici PST-78</name>
    <dbReference type="NCBI Taxonomy" id="1165861"/>
    <lineage>
        <taxon>Eukaryota</taxon>
        <taxon>Fungi</taxon>
        <taxon>Dikarya</taxon>
        <taxon>Basidiomycota</taxon>
        <taxon>Pucciniomycotina</taxon>
        <taxon>Pucciniomycetes</taxon>
        <taxon>Pucciniales</taxon>
        <taxon>Pucciniaceae</taxon>
        <taxon>Puccinia</taxon>
    </lineage>
</organism>
<dbReference type="InterPro" id="IPR005162">
    <property type="entry name" value="Retrotrans_gag_dom"/>
</dbReference>
<dbReference type="GO" id="GO:0008270">
    <property type="term" value="F:zinc ion binding"/>
    <property type="evidence" value="ECO:0007669"/>
    <property type="project" value="UniProtKB-KW"/>
</dbReference>
<dbReference type="InterPro" id="IPR036875">
    <property type="entry name" value="Znf_CCHC_sf"/>
</dbReference>
<dbReference type="InterPro" id="IPR032567">
    <property type="entry name" value="RTL1-rel"/>
</dbReference>
<keyword evidence="2" id="KW-0479">Metal-binding</keyword>
<dbReference type="InterPro" id="IPR001878">
    <property type="entry name" value="Znf_CCHC"/>
</dbReference>
<reference evidence="6" key="1">
    <citation type="submission" date="2014-03" db="EMBL/GenBank/DDBJ databases">
        <title>The Genome Sequence of Puccinia striiformis f. sp. tritici PST-78.</title>
        <authorList>
            <consortium name="The Broad Institute Genome Sequencing Platform"/>
            <person name="Cuomo C."/>
            <person name="Hulbert S."/>
            <person name="Chen X."/>
            <person name="Walker B."/>
            <person name="Young S.K."/>
            <person name="Zeng Q."/>
            <person name="Gargeya S."/>
            <person name="Fitzgerald M."/>
            <person name="Haas B."/>
            <person name="Abouelleil A."/>
            <person name="Alvarado L."/>
            <person name="Arachchi H.M."/>
            <person name="Berlin A.M."/>
            <person name="Chapman S.B."/>
            <person name="Goldberg J."/>
            <person name="Griggs A."/>
            <person name="Gujja S."/>
            <person name="Hansen M."/>
            <person name="Howarth C."/>
            <person name="Imamovic A."/>
            <person name="Larimer J."/>
            <person name="McCowan C."/>
            <person name="Montmayeur A."/>
            <person name="Murphy C."/>
            <person name="Neiman D."/>
            <person name="Pearson M."/>
            <person name="Priest M."/>
            <person name="Roberts A."/>
            <person name="Saif S."/>
            <person name="Shea T."/>
            <person name="Sisk P."/>
            <person name="Sykes S."/>
            <person name="Wortman J."/>
            <person name="Nusbaum C."/>
            <person name="Birren B."/>
        </authorList>
    </citation>
    <scope>NUCLEOTIDE SEQUENCE [LARGE SCALE GENOMIC DNA]</scope>
    <source>
        <strain evidence="6">race PST-78</strain>
    </source>
</reference>
<sequence length="322" mass="35546">MAPDPAKLQEQLAKLFETVESERTLRQQAEANLAAANAATATAAAMAAIKPKPKNPQVGDPDKFDGTRGDAAKQYITQIGLGIMADPERYDTDRAKLIFSLSHLKGQASSWAQPWTLKIFNVEEITYDDYINDFKHMFFDTEEKARAEASLRALKQTKSVVVYTHQFNTYAPDAGWEVPTLISHYRQGLKKDVRLALVVSRAKFETLAKISNLALQIDNELHGAADPTTSTSSHAPDPDAMDLSVMQGHLSPEEKARMMRAGLCFRCGTKGHLSRDCPEKRTDKKGKGKEAARIAELEEEVRKLKVESSGRADQSKNGGAQD</sequence>
<keyword evidence="2" id="KW-0863">Zinc-finger</keyword>
<dbReference type="Gene3D" id="4.10.60.10">
    <property type="entry name" value="Zinc finger, CCHC-type"/>
    <property type="match status" value="1"/>
</dbReference>
<dbReference type="SUPFAM" id="SSF57756">
    <property type="entry name" value="Retrovirus zinc finger-like domains"/>
    <property type="match status" value="1"/>
</dbReference>
<dbReference type="Pfam" id="PF00098">
    <property type="entry name" value="zf-CCHC"/>
    <property type="match status" value="1"/>
</dbReference>
<dbReference type="PROSITE" id="PS50158">
    <property type="entry name" value="ZF_CCHC"/>
    <property type="match status" value="1"/>
</dbReference>
<evidence type="ECO:0000256" key="1">
    <source>
        <dbReference type="ARBA" id="ARBA00022664"/>
    </source>
</evidence>
<dbReference type="PANTHER" id="PTHR15503:SF22">
    <property type="entry name" value="TRANSPOSON TY3-I GAG POLYPROTEIN"/>
    <property type="match status" value="1"/>
</dbReference>
<dbReference type="GO" id="GO:0006397">
    <property type="term" value="P:mRNA processing"/>
    <property type="evidence" value="ECO:0007669"/>
    <property type="project" value="UniProtKB-KW"/>
</dbReference>
<keyword evidence="6" id="KW-1185">Reference proteome</keyword>
<protein>
    <recommendedName>
        <fullName evidence="4">CCHC-type domain-containing protein</fullName>
    </recommendedName>
</protein>